<evidence type="ECO:0000256" key="1">
    <source>
        <dbReference type="SAM" id="Phobius"/>
    </source>
</evidence>
<accession>A0A2M7VKQ1</accession>
<name>A0A2M7VKQ1_9BACT</name>
<reference evidence="3" key="1">
    <citation type="submission" date="2017-09" db="EMBL/GenBank/DDBJ databases">
        <title>Depth-based differentiation of microbial function through sediment-hosted aquifers and enrichment of novel symbionts in the deep terrestrial subsurface.</title>
        <authorList>
            <person name="Probst A.J."/>
            <person name="Ladd B."/>
            <person name="Jarett J.K."/>
            <person name="Geller-Mcgrath D.E."/>
            <person name="Sieber C.M.K."/>
            <person name="Emerson J.B."/>
            <person name="Anantharaman K."/>
            <person name="Thomas B.C."/>
            <person name="Malmstrom R."/>
            <person name="Stieglmeier M."/>
            <person name="Klingl A."/>
            <person name="Woyke T."/>
            <person name="Ryan C.M."/>
            <person name="Banfield J.F."/>
        </authorList>
    </citation>
    <scope>NUCLEOTIDE SEQUENCE [LARGE SCALE GENOMIC DNA]</scope>
</reference>
<proteinExistence type="predicted"/>
<protein>
    <submittedName>
        <fullName evidence="2">Uncharacterized protein</fullName>
    </submittedName>
</protein>
<gene>
    <name evidence="2" type="ORF">COX73_00850</name>
</gene>
<keyword evidence="1" id="KW-0812">Transmembrane</keyword>
<dbReference type="EMBL" id="PFPS01000038">
    <property type="protein sequence ID" value="PJA02420.1"/>
    <property type="molecule type" value="Genomic_DNA"/>
</dbReference>
<organism evidence="2 3">
    <name type="scientific">bacterium (Candidatus Gribaldobacteria) CG_4_10_14_0_2_um_filter_36_18</name>
    <dbReference type="NCBI Taxonomy" id="2014264"/>
    <lineage>
        <taxon>Bacteria</taxon>
        <taxon>Candidatus Gribaldobacteria</taxon>
    </lineage>
</organism>
<sequence length="123" mass="14220">MKIIKYLISLLEFDFDIEKDNKVYSEEELKQFAERARLYSIIMPPSAFCYAVKAKKSKNPDIVRKAEKAEMVAFFICLPMQLAIIIVGIGIWIFSGTWLGLMPIAIAFGILVFRIIRKRKIDK</sequence>
<keyword evidence="1" id="KW-1133">Transmembrane helix</keyword>
<evidence type="ECO:0000313" key="2">
    <source>
        <dbReference type="EMBL" id="PJA02420.1"/>
    </source>
</evidence>
<evidence type="ECO:0000313" key="3">
    <source>
        <dbReference type="Proteomes" id="UP000231469"/>
    </source>
</evidence>
<dbReference type="AlphaFoldDB" id="A0A2M7VKQ1"/>
<feature type="transmembrane region" description="Helical" evidence="1">
    <location>
        <begin position="98"/>
        <end position="116"/>
    </location>
</feature>
<keyword evidence="1" id="KW-0472">Membrane</keyword>
<dbReference type="Proteomes" id="UP000231469">
    <property type="component" value="Unassembled WGS sequence"/>
</dbReference>
<comment type="caution">
    <text evidence="2">The sequence shown here is derived from an EMBL/GenBank/DDBJ whole genome shotgun (WGS) entry which is preliminary data.</text>
</comment>
<feature type="transmembrane region" description="Helical" evidence="1">
    <location>
        <begin position="72"/>
        <end position="92"/>
    </location>
</feature>